<feature type="transmembrane region" description="Helical" evidence="1">
    <location>
        <begin position="42"/>
        <end position="62"/>
    </location>
</feature>
<keyword evidence="1" id="KW-0812">Transmembrane</keyword>
<keyword evidence="3" id="KW-1185">Reference proteome</keyword>
<evidence type="ECO:0000313" key="3">
    <source>
        <dbReference type="Proteomes" id="UP000582643"/>
    </source>
</evidence>
<accession>A0A7W7U3T9</accession>
<evidence type="ECO:0000256" key="1">
    <source>
        <dbReference type="SAM" id="Phobius"/>
    </source>
</evidence>
<sequence>MLPTLLDPGDHAVAFDWLINWDGRGEDGVPCAEDGKSRRMSWIPPLAALLGVLLGAVATALADRRRWRREAVARLLELRTTLYAEYLVAMEETGRDLLRVLRTTAVEEREAAAEAAFAAFNLGAARQRIHVLAPLDVVRAADEIFRGLRRACDYVAAADPGDIAGLLAIKNEVGVVRDRFQEAVRRDVRSLLAGSASWSA</sequence>
<proteinExistence type="predicted"/>
<name>A0A7W7U3T9_9ACTN</name>
<dbReference type="EMBL" id="JACHJY010000007">
    <property type="protein sequence ID" value="MBB4984146.1"/>
    <property type="molecule type" value="Genomic_DNA"/>
</dbReference>
<protein>
    <submittedName>
        <fullName evidence="2">Uncharacterized protein</fullName>
    </submittedName>
</protein>
<dbReference type="AlphaFoldDB" id="A0A7W7U3T9"/>
<reference evidence="2 3" key="1">
    <citation type="submission" date="2020-08" db="EMBL/GenBank/DDBJ databases">
        <title>Genomic Encyclopedia of Type Strains, Phase III (KMG-III): the genomes of soil and plant-associated and newly described type strains.</title>
        <authorList>
            <person name="Whitman W."/>
        </authorList>
    </citation>
    <scope>NUCLEOTIDE SEQUENCE [LARGE SCALE GENOMIC DNA]</scope>
    <source>
        <strain evidence="2 3">SFB5A</strain>
    </source>
</reference>
<gene>
    <name evidence="2" type="ORF">GGE06_005092</name>
</gene>
<keyword evidence="1" id="KW-1133">Transmembrane helix</keyword>
<organism evidence="2 3">
    <name type="scientific">Streptomyces nymphaeiformis</name>
    <dbReference type="NCBI Taxonomy" id="2663842"/>
    <lineage>
        <taxon>Bacteria</taxon>
        <taxon>Bacillati</taxon>
        <taxon>Actinomycetota</taxon>
        <taxon>Actinomycetes</taxon>
        <taxon>Kitasatosporales</taxon>
        <taxon>Streptomycetaceae</taxon>
        <taxon>Streptomyces</taxon>
    </lineage>
</organism>
<dbReference type="RefSeq" id="WP_184931792.1">
    <property type="nucleotide sequence ID" value="NZ_JACHJY010000007.1"/>
</dbReference>
<keyword evidence="1" id="KW-0472">Membrane</keyword>
<evidence type="ECO:0000313" key="2">
    <source>
        <dbReference type="EMBL" id="MBB4984146.1"/>
    </source>
</evidence>
<dbReference type="Proteomes" id="UP000582643">
    <property type="component" value="Unassembled WGS sequence"/>
</dbReference>
<comment type="caution">
    <text evidence="2">The sequence shown here is derived from an EMBL/GenBank/DDBJ whole genome shotgun (WGS) entry which is preliminary data.</text>
</comment>